<sequence length="88" mass="10562">MKFLSDFNNWGIQSIEEYNDLNCAVLVGKLDNKKFEMWVEVNTGMLLKYQYMSESNQLIERLETKKIKINDIIDEKDFEKDLSKYKQQ</sequence>
<evidence type="ECO:0000259" key="1">
    <source>
        <dbReference type="Pfam" id="PF03888"/>
    </source>
</evidence>
<dbReference type="Gene3D" id="2.50.20.10">
    <property type="entry name" value="Lipoprotein localisation LolA/LolB/LppX"/>
    <property type="match status" value="1"/>
</dbReference>
<dbReference type="AlphaFoldDB" id="A0A645ELT5"/>
<protein>
    <recommendedName>
        <fullName evidence="1">MucB/RseB N-terminal domain-containing protein</fullName>
    </recommendedName>
</protein>
<dbReference type="EMBL" id="VSSQ01048928">
    <property type="protein sequence ID" value="MPN02975.1"/>
    <property type="molecule type" value="Genomic_DNA"/>
</dbReference>
<evidence type="ECO:0000313" key="2">
    <source>
        <dbReference type="EMBL" id="MPN02975.1"/>
    </source>
</evidence>
<comment type="caution">
    <text evidence="2">The sequence shown here is derived from an EMBL/GenBank/DDBJ whole genome shotgun (WGS) entry which is preliminary data.</text>
</comment>
<dbReference type="InterPro" id="IPR033434">
    <property type="entry name" value="MucB/RseB_N"/>
</dbReference>
<gene>
    <name evidence="2" type="ORF">SDC9_150196</name>
</gene>
<dbReference type="Pfam" id="PF03888">
    <property type="entry name" value="MucB_RseB"/>
    <property type="match status" value="1"/>
</dbReference>
<feature type="domain" description="MucB/RseB N-terminal" evidence="1">
    <location>
        <begin position="35"/>
        <end position="80"/>
    </location>
</feature>
<proteinExistence type="predicted"/>
<organism evidence="2">
    <name type="scientific">bioreactor metagenome</name>
    <dbReference type="NCBI Taxonomy" id="1076179"/>
    <lineage>
        <taxon>unclassified sequences</taxon>
        <taxon>metagenomes</taxon>
        <taxon>ecological metagenomes</taxon>
    </lineage>
</organism>
<reference evidence="2" key="1">
    <citation type="submission" date="2019-08" db="EMBL/GenBank/DDBJ databases">
        <authorList>
            <person name="Kucharzyk K."/>
            <person name="Murdoch R.W."/>
            <person name="Higgins S."/>
            <person name="Loffler F."/>
        </authorList>
    </citation>
    <scope>NUCLEOTIDE SEQUENCE</scope>
</reference>
<name>A0A645ELT5_9ZZZZ</name>
<accession>A0A645ELT5</accession>